<keyword evidence="2" id="KW-1185">Reference proteome</keyword>
<dbReference type="Gene3D" id="1.25.10.10">
    <property type="entry name" value="Leucine-rich Repeat Variant"/>
    <property type="match status" value="1"/>
</dbReference>
<dbReference type="Proteomes" id="UP000001542">
    <property type="component" value="Unassembled WGS sequence"/>
</dbReference>
<dbReference type="VEuPathDB" id="TrichDB:TVAG_414310"/>
<reference evidence="1" key="2">
    <citation type="journal article" date="2007" name="Science">
        <title>Draft genome sequence of the sexually transmitted pathogen Trichomonas vaginalis.</title>
        <authorList>
            <person name="Carlton J.M."/>
            <person name="Hirt R.P."/>
            <person name="Silva J.C."/>
            <person name="Delcher A.L."/>
            <person name="Schatz M."/>
            <person name="Zhao Q."/>
            <person name="Wortman J.R."/>
            <person name="Bidwell S.L."/>
            <person name="Alsmark U.C.M."/>
            <person name="Besteiro S."/>
            <person name="Sicheritz-Ponten T."/>
            <person name="Noel C.J."/>
            <person name="Dacks J.B."/>
            <person name="Foster P.G."/>
            <person name="Simillion C."/>
            <person name="Van de Peer Y."/>
            <person name="Miranda-Saavedra D."/>
            <person name="Barton G.J."/>
            <person name="Westrop G.D."/>
            <person name="Mueller S."/>
            <person name="Dessi D."/>
            <person name="Fiori P.L."/>
            <person name="Ren Q."/>
            <person name="Paulsen I."/>
            <person name="Zhang H."/>
            <person name="Bastida-Corcuera F.D."/>
            <person name="Simoes-Barbosa A."/>
            <person name="Brown M.T."/>
            <person name="Hayes R.D."/>
            <person name="Mukherjee M."/>
            <person name="Okumura C.Y."/>
            <person name="Schneider R."/>
            <person name="Smith A.J."/>
            <person name="Vanacova S."/>
            <person name="Villalvazo M."/>
            <person name="Haas B.J."/>
            <person name="Pertea M."/>
            <person name="Feldblyum T.V."/>
            <person name="Utterback T.R."/>
            <person name="Shu C.L."/>
            <person name="Osoegawa K."/>
            <person name="de Jong P.J."/>
            <person name="Hrdy I."/>
            <person name="Horvathova L."/>
            <person name="Zubacova Z."/>
            <person name="Dolezal P."/>
            <person name="Malik S.B."/>
            <person name="Logsdon J.M. Jr."/>
            <person name="Henze K."/>
            <person name="Gupta A."/>
            <person name="Wang C.C."/>
            <person name="Dunne R.L."/>
            <person name="Upcroft J.A."/>
            <person name="Upcroft P."/>
            <person name="White O."/>
            <person name="Salzberg S.L."/>
            <person name="Tang P."/>
            <person name="Chiu C.-H."/>
            <person name="Lee Y.-S."/>
            <person name="Embley T.M."/>
            <person name="Coombs G.H."/>
            <person name="Mottram J.C."/>
            <person name="Tachezy J."/>
            <person name="Fraser-Liggett C.M."/>
            <person name="Johnson P.J."/>
        </authorList>
    </citation>
    <scope>NUCLEOTIDE SEQUENCE [LARGE SCALE GENOMIC DNA]</scope>
    <source>
        <strain evidence="1">G3</strain>
    </source>
</reference>
<dbReference type="EMBL" id="DS113736">
    <property type="protein sequence ID" value="EAX96950.1"/>
    <property type="molecule type" value="Genomic_DNA"/>
</dbReference>
<evidence type="ECO:0000313" key="1">
    <source>
        <dbReference type="EMBL" id="EAX96950.1"/>
    </source>
</evidence>
<accession>A2FDQ0</accession>
<evidence type="ECO:0000313" key="2">
    <source>
        <dbReference type="Proteomes" id="UP000001542"/>
    </source>
</evidence>
<dbReference type="SUPFAM" id="SSF48371">
    <property type="entry name" value="ARM repeat"/>
    <property type="match status" value="1"/>
</dbReference>
<dbReference type="VEuPathDB" id="TrichDB:TVAGG3_0563020"/>
<name>A2FDQ0_TRIV3</name>
<sequence length="991" mass="114567">MEELIFNLRNITNEDAKLRAEAETYINTHKQDTPVEFFILLFQCAQQNINDIAGMQALIIVSSYLTPQQFYTPQKIRFFWENLTPEARAELTSFIIEISYSNDVKISNSALKILNSLQKLQPTTSNGVFSAIKAQLENGNVKDSLIIIQSFCSNNNIVPSTDSADIYNLLCQKTSEIDPSNEIFIYLYPALQSMLPIFGNEEGFISQMEVFLYQVVFLRIHDLATNMDAKCLHLLFDIIFQIFLILYDHDNRNQILMSENFVNFLLSCFDPVNGRQINLEVLNLFIRISNKEIEAKNSVLAKKSVEAAAEILFSDSPKLSNYTPQINTMPYREYLSVMSDQILQAIKTILFDFGSEDLQNLSVLHYYDKDSLPPHMEVIILANNLAAICVQSDKFFKDILQELNNLGEQSPQSAMIHLEVLNALFACDNNDNHLFTQENEFIADCIKSEADSISEMAMLLIIGADDRYFFKDLFPSSEQYKVKIEETIFYRYHQALMSVISSNRDIQLVKYACETYLKLIDTNYQRYVQYQNTIGFIFDKTIPIIEKFTNFLLENYKGDTFIFQKCYEMYGHIIKNFDRNLYNVYGKYCKEKMEDTIEKLHKTYLISETVSSIESSQAREVFLMFINYAATNNDSRWFDIANDFLPLVIKLYEETKDSDVIQCIFNIYNILGPVNQEQYNSMIEDFCLEFLGSQNVEQTILGCTFVMSLYTKSYDKIVKHNTDPISMFNSVFSILNNNWILEQILPAVLEALTTILRYGFCFKSYFDSKIELAADNIDDFEIMTDEQVKKPGKYRQAEKSDSKLVKLVGKDVSEVSKASLNEICTQQQELVGDFGTYPEEVQAIISELIDIIANRFNFVYDAEDPENSCENVLIKAFEFLKTVVLRIGTSQFILDHRINILKIVRIISDNEIQNPVVLEKYMAFYKAMANVFFSTEINMFTRPFFVRKEFVFPIVIAQAVLFSQNGLYNPKDLAEYITGKRNEYSQKVNSR</sequence>
<dbReference type="AlphaFoldDB" id="A2FDQ0"/>
<gene>
    <name evidence="1" type="ORF">TVAG_414310</name>
</gene>
<organism evidence="1 2">
    <name type="scientific">Trichomonas vaginalis (strain ATCC PRA-98 / G3)</name>
    <dbReference type="NCBI Taxonomy" id="412133"/>
    <lineage>
        <taxon>Eukaryota</taxon>
        <taxon>Metamonada</taxon>
        <taxon>Parabasalia</taxon>
        <taxon>Trichomonadida</taxon>
        <taxon>Trichomonadidae</taxon>
        <taxon>Trichomonas</taxon>
    </lineage>
</organism>
<dbReference type="RefSeq" id="XP_001309880.1">
    <property type="nucleotide sequence ID" value="XM_001309879.1"/>
</dbReference>
<reference evidence="1" key="1">
    <citation type="submission" date="2006-10" db="EMBL/GenBank/DDBJ databases">
        <authorList>
            <person name="Amadeo P."/>
            <person name="Zhao Q."/>
            <person name="Wortman J."/>
            <person name="Fraser-Liggett C."/>
            <person name="Carlton J."/>
        </authorList>
    </citation>
    <scope>NUCLEOTIDE SEQUENCE</scope>
    <source>
        <strain evidence="1">G3</strain>
    </source>
</reference>
<dbReference type="KEGG" id="tva:4754733"/>
<dbReference type="InterPro" id="IPR016024">
    <property type="entry name" value="ARM-type_fold"/>
</dbReference>
<protein>
    <submittedName>
        <fullName evidence="1">Uncharacterized protein</fullName>
    </submittedName>
</protein>
<proteinExistence type="predicted"/>
<dbReference type="InterPro" id="IPR011989">
    <property type="entry name" value="ARM-like"/>
</dbReference>
<dbReference type="InParanoid" id="A2FDQ0"/>